<dbReference type="OrthoDB" id="9800887at2"/>
<dbReference type="PANTHER" id="PTHR34315">
    <property type="match status" value="1"/>
</dbReference>
<dbReference type="GO" id="GO:0016702">
    <property type="term" value="F:oxidoreductase activity, acting on single donors with incorporation of molecular oxygen, incorporation of two atoms of oxygen"/>
    <property type="evidence" value="ECO:0007669"/>
    <property type="project" value="InterPro"/>
</dbReference>
<dbReference type="InterPro" id="IPR006311">
    <property type="entry name" value="TAT_signal"/>
</dbReference>
<evidence type="ECO:0000256" key="2">
    <source>
        <dbReference type="SAM" id="Phobius"/>
    </source>
</evidence>
<keyword evidence="2" id="KW-0812">Transmembrane</keyword>
<evidence type="ECO:0000259" key="3">
    <source>
        <dbReference type="Pfam" id="PF00775"/>
    </source>
</evidence>
<evidence type="ECO:0000313" key="4">
    <source>
        <dbReference type="EMBL" id="SEN77767.1"/>
    </source>
</evidence>
<dbReference type="Proteomes" id="UP000199206">
    <property type="component" value="Unassembled WGS sequence"/>
</dbReference>
<dbReference type="SUPFAM" id="SSF49482">
    <property type="entry name" value="Aromatic compound dioxygenase"/>
    <property type="match status" value="1"/>
</dbReference>
<gene>
    <name evidence="4" type="ORF">SAMN05192583_3553</name>
</gene>
<dbReference type="AlphaFoldDB" id="A0A1H8JC47"/>
<dbReference type="GO" id="GO:0008199">
    <property type="term" value="F:ferric iron binding"/>
    <property type="evidence" value="ECO:0007669"/>
    <property type="project" value="InterPro"/>
</dbReference>
<feature type="transmembrane region" description="Helical" evidence="2">
    <location>
        <begin position="29"/>
        <end position="51"/>
    </location>
</feature>
<feature type="compositionally biased region" description="Gly residues" evidence="1">
    <location>
        <begin position="56"/>
        <end position="91"/>
    </location>
</feature>
<organism evidence="4 5">
    <name type="scientific">Sphingomonas gellani</name>
    <dbReference type="NCBI Taxonomy" id="1166340"/>
    <lineage>
        <taxon>Bacteria</taxon>
        <taxon>Pseudomonadati</taxon>
        <taxon>Pseudomonadota</taxon>
        <taxon>Alphaproteobacteria</taxon>
        <taxon>Sphingomonadales</taxon>
        <taxon>Sphingomonadaceae</taxon>
        <taxon>Sphingomonas</taxon>
    </lineage>
</organism>
<feature type="region of interest" description="Disordered" evidence="1">
    <location>
        <begin position="54"/>
        <end position="132"/>
    </location>
</feature>
<dbReference type="EMBL" id="FOCF01000012">
    <property type="protein sequence ID" value="SEN77767.1"/>
    <property type="molecule type" value="Genomic_DNA"/>
</dbReference>
<dbReference type="Gene3D" id="2.60.130.10">
    <property type="entry name" value="Aromatic compound dioxygenase"/>
    <property type="match status" value="1"/>
</dbReference>
<evidence type="ECO:0000313" key="5">
    <source>
        <dbReference type="Proteomes" id="UP000199206"/>
    </source>
</evidence>
<keyword evidence="2" id="KW-0472">Membrane</keyword>
<proteinExistence type="predicted"/>
<keyword evidence="4" id="KW-0560">Oxidoreductase</keyword>
<feature type="compositionally biased region" description="Low complexity" evidence="1">
    <location>
        <begin position="92"/>
        <end position="107"/>
    </location>
</feature>
<protein>
    <submittedName>
        <fullName evidence="4">Dioxygenase</fullName>
    </submittedName>
</protein>
<feature type="domain" description="Intradiol ring-cleavage dioxygenases" evidence="3">
    <location>
        <begin position="156"/>
        <end position="228"/>
    </location>
</feature>
<name>A0A1H8JC47_9SPHN</name>
<dbReference type="PROSITE" id="PS51318">
    <property type="entry name" value="TAT"/>
    <property type="match status" value="1"/>
</dbReference>
<sequence>MQHDDDDHDRDLAHDLQVIGERMMERRRALAWLAPAGGAAIAASTAVAAAAQMSRGGKGGGATRSGVITVGGGGRPGTTGGTSGGSSGGPSTGTTTTTITTTSSSSGCVADASETNVPYPADGTNTSSGSTSNVLTTSGIVRTDIRPSFVSSTTTAQGVAMTITLTLVNVNSSCAPLAGYAVYIWQCDAAGPYSLYTAPKESYLRGVGVTDANDEVTFTTIFPGCYSGRWPHIHFEVYSSLSTATGARYASLIGQVAMPSAVCSTVYSGSSLYSSSVSNFRSVRLSSDNVFGDNTSAQLAQQTPTMSGSVSGGYAAAAKIGLAL</sequence>
<dbReference type="PANTHER" id="PTHR34315:SF1">
    <property type="entry name" value="INTRADIOL RING-CLEAVAGE DIOXYGENASES DOMAIN-CONTAINING PROTEIN-RELATED"/>
    <property type="match status" value="1"/>
</dbReference>
<keyword evidence="5" id="KW-1185">Reference proteome</keyword>
<evidence type="ECO:0000256" key="1">
    <source>
        <dbReference type="SAM" id="MobiDB-lite"/>
    </source>
</evidence>
<dbReference type="Pfam" id="PF00775">
    <property type="entry name" value="Dioxygenase_C"/>
    <property type="match status" value="1"/>
</dbReference>
<dbReference type="STRING" id="1166340.SAMN05192583_3553"/>
<dbReference type="InterPro" id="IPR015889">
    <property type="entry name" value="Intradiol_dOase_core"/>
</dbReference>
<dbReference type="InterPro" id="IPR000627">
    <property type="entry name" value="Intradiol_dOase_C"/>
</dbReference>
<reference evidence="5" key="1">
    <citation type="submission" date="2016-10" db="EMBL/GenBank/DDBJ databases">
        <authorList>
            <person name="Varghese N."/>
            <person name="Submissions S."/>
        </authorList>
    </citation>
    <scope>NUCLEOTIDE SEQUENCE [LARGE SCALE GENOMIC DNA]</scope>
    <source>
        <strain evidence="5">S6-262</strain>
    </source>
</reference>
<accession>A0A1H8JC47</accession>
<feature type="compositionally biased region" description="Low complexity" evidence="1">
    <location>
        <begin position="123"/>
        <end position="132"/>
    </location>
</feature>
<keyword evidence="2" id="KW-1133">Transmembrane helix</keyword>
<keyword evidence="4" id="KW-0223">Dioxygenase</keyword>